<protein>
    <submittedName>
        <fullName evidence="2">Uncharacterized protein</fullName>
    </submittedName>
</protein>
<dbReference type="RefSeq" id="WP_145251698.1">
    <property type="nucleotide sequence ID" value="NZ_CP036278.1"/>
</dbReference>
<name>A0A518AWG4_9BACT</name>
<dbReference type="InterPro" id="IPR011446">
    <property type="entry name" value="BBP7"/>
</dbReference>
<accession>A0A518AWG4</accession>
<dbReference type="AlphaFoldDB" id="A0A518AWG4"/>
<dbReference type="Pfam" id="PF07585">
    <property type="entry name" value="BBP7"/>
    <property type="match status" value="1"/>
</dbReference>
<organism evidence="2 3">
    <name type="scientific">Aeoliella mucimassa</name>
    <dbReference type="NCBI Taxonomy" id="2527972"/>
    <lineage>
        <taxon>Bacteria</taxon>
        <taxon>Pseudomonadati</taxon>
        <taxon>Planctomycetota</taxon>
        <taxon>Planctomycetia</taxon>
        <taxon>Pirellulales</taxon>
        <taxon>Lacipirellulaceae</taxon>
        <taxon>Aeoliella</taxon>
    </lineage>
</organism>
<proteinExistence type="predicted"/>
<reference evidence="2 3" key="1">
    <citation type="submission" date="2019-02" db="EMBL/GenBank/DDBJ databases">
        <title>Deep-cultivation of Planctomycetes and their phenomic and genomic characterization uncovers novel biology.</title>
        <authorList>
            <person name="Wiegand S."/>
            <person name="Jogler M."/>
            <person name="Boedeker C."/>
            <person name="Pinto D."/>
            <person name="Vollmers J."/>
            <person name="Rivas-Marin E."/>
            <person name="Kohn T."/>
            <person name="Peeters S.H."/>
            <person name="Heuer A."/>
            <person name="Rast P."/>
            <person name="Oberbeckmann S."/>
            <person name="Bunk B."/>
            <person name="Jeske O."/>
            <person name="Meyerdierks A."/>
            <person name="Storesund J.E."/>
            <person name="Kallscheuer N."/>
            <person name="Luecker S."/>
            <person name="Lage O.M."/>
            <person name="Pohl T."/>
            <person name="Merkel B.J."/>
            <person name="Hornburger P."/>
            <person name="Mueller R.-W."/>
            <person name="Bruemmer F."/>
            <person name="Labrenz M."/>
            <person name="Spormann A.M."/>
            <person name="Op den Camp H."/>
            <person name="Overmann J."/>
            <person name="Amann R."/>
            <person name="Jetten M.S.M."/>
            <person name="Mascher T."/>
            <person name="Medema M.H."/>
            <person name="Devos D.P."/>
            <person name="Kaster A.-K."/>
            <person name="Ovreas L."/>
            <person name="Rohde M."/>
            <person name="Galperin M.Y."/>
            <person name="Jogler C."/>
        </authorList>
    </citation>
    <scope>NUCLEOTIDE SEQUENCE [LARGE SCALE GENOMIC DNA]</scope>
    <source>
        <strain evidence="2 3">Pan181</strain>
    </source>
</reference>
<sequence length="470" mass="51176" precursor="true">MLRLSSIAVAAALLVAATQVHAQTPYPQTYQGSYPTAQTVPPAQIYGNVPPAQPQVGGNVNWQNYLSTHVANNTPTVAPVIQYESVPQPQPQPQMQMQQQMQNQALPSYDSVAPAYGNACCETYPACDVPCQVTCTPPITARWIASVGAMFVTREPQDSYTFSYDSANEANQYVDAADADMEFSSGVEASIGRFDACSNYGWQVTYWQLFPGDESTQQLGADLSPGFLDGIRNYDQLDYSGGGVGDGATAADNVNNAQIHRLTRSWDLYNLEASGVFLMPQPQCGSLWHFRTLTGFRYLKFSESLLFESDPSETMIDGDADEYRIAISTDNQLCGFQLGGITERYVGSRWCVQMIAKAGLYNNHAQLNYFEGGSAGAATINNGPNAGQSMRVNTSTNDLAFLGEFGVGVTRRIGSAWRLGADYRMIGATGIALPTDQIYFDTRGINDVRVIDNDGSLLLHGATVRLERCF</sequence>
<feature type="chain" id="PRO_5021876149" evidence="1">
    <location>
        <begin position="23"/>
        <end position="470"/>
    </location>
</feature>
<dbReference type="OrthoDB" id="292710at2"/>
<evidence type="ECO:0000313" key="3">
    <source>
        <dbReference type="Proteomes" id="UP000315750"/>
    </source>
</evidence>
<dbReference type="KEGG" id="amuc:Pan181_52970"/>
<gene>
    <name evidence="2" type="ORF">Pan181_52970</name>
</gene>
<dbReference type="Proteomes" id="UP000315750">
    <property type="component" value="Chromosome"/>
</dbReference>
<evidence type="ECO:0000313" key="2">
    <source>
        <dbReference type="EMBL" id="QDU59056.1"/>
    </source>
</evidence>
<keyword evidence="1" id="KW-0732">Signal</keyword>
<dbReference type="EMBL" id="CP036278">
    <property type="protein sequence ID" value="QDU59056.1"/>
    <property type="molecule type" value="Genomic_DNA"/>
</dbReference>
<feature type="signal peptide" evidence="1">
    <location>
        <begin position="1"/>
        <end position="22"/>
    </location>
</feature>
<evidence type="ECO:0000256" key="1">
    <source>
        <dbReference type="SAM" id="SignalP"/>
    </source>
</evidence>
<keyword evidence="3" id="KW-1185">Reference proteome</keyword>